<sequence>MSDDFGKKSQYEYLYAALQDKYPGIASGDGSYVFQFSETPLEASWITGTDINAYGIANAVSVDLGGFYVPGDALDSSYSTLLKSIKPKNGDDNKDYLKKQQELGDLRNQQQVISDKARKDYYVWAANNSKSDGTPQETFSEWLNDPFGGQYVGGQMNDLQAKVVEINDEIAKILKSLDAGLSDAINNLSKDTMPISRGGAAIQVPAITINGDLAKDKVRWDQYSNNEYDFDVRINKDSVIKSPWKTVYDTKVHHDCFSTSVSVNINTSRIITDAHYELRFTAVGLQAYQISRGTWYNASFVNPNVEIVQGAVGVTNDSFFGVSGSLHLIPESILVMYKPVIQLTVSTEVYKQQFETNADADIDWVDLFGFRFSIDGIASLKPVENGNNTTTITFSSPSNASPQIIGVTSKVEYNGQG</sequence>
<reference evidence="1 2" key="1">
    <citation type="submission" date="2015-12" db="EMBL/GenBank/DDBJ databases">
        <title>Genome sequence of Aneurinibacillus soli.</title>
        <authorList>
            <person name="Lee J.S."/>
            <person name="Lee K.C."/>
            <person name="Kim K.K."/>
            <person name="Lee B.W."/>
        </authorList>
    </citation>
    <scope>NUCLEOTIDE SEQUENCE [LARGE SCALE GENOMIC DNA]</scope>
    <source>
        <strain evidence="1 2">CB4</strain>
    </source>
</reference>
<dbReference type="KEGG" id="asoc:CB4_04034"/>
<dbReference type="RefSeq" id="WP_096467444.1">
    <property type="nucleotide sequence ID" value="NZ_AP017312.1"/>
</dbReference>
<protein>
    <submittedName>
        <fullName evidence="1">Uncharacterized protein</fullName>
    </submittedName>
</protein>
<organism evidence="1 2">
    <name type="scientific">Aneurinibacillus soli</name>
    <dbReference type="NCBI Taxonomy" id="1500254"/>
    <lineage>
        <taxon>Bacteria</taxon>
        <taxon>Bacillati</taxon>
        <taxon>Bacillota</taxon>
        <taxon>Bacilli</taxon>
        <taxon>Bacillales</taxon>
        <taxon>Paenibacillaceae</taxon>
        <taxon>Aneurinibacillus group</taxon>
        <taxon>Aneurinibacillus</taxon>
    </lineage>
</organism>
<accession>A0A0U5B1D8</accession>
<proteinExistence type="predicted"/>
<evidence type="ECO:0000313" key="1">
    <source>
        <dbReference type="EMBL" id="BAU29797.1"/>
    </source>
</evidence>
<dbReference type="Proteomes" id="UP000217696">
    <property type="component" value="Chromosome"/>
</dbReference>
<dbReference type="AlphaFoldDB" id="A0A0U5B1D8"/>
<dbReference type="OrthoDB" id="3078221at2"/>
<gene>
    <name evidence="1" type="ORF">CB4_04034</name>
</gene>
<evidence type="ECO:0000313" key="2">
    <source>
        <dbReference type="Proteomes" id="UP000217696"/>
    </source>
</evidence>
<dbReference type="EMBL" id="AP017312">
    <property type="protein sequence ID" value="BAU29797.1"/>
    <property type="molecule type" value="Genomic_DNA"/>
</dbReference>
<keyword evidence="2" id="KW-1185">Reference proteome</keyword>
<name>A0A0U5B1D8_9BACL</name>